<sequence>MSTTAGRIPRPPEHIMRYPLHNVAKVFGNMALASSFLSAISYAYFYVLPRRHQYRVFMQNYDPYEEMRRICAYPKKYMITCPTVLAEKLKEKGMEVGDYPELSSDNANMKMTTPMGKEEKKSKSVEEFSE</sequence>
<accession>A0A6V7UJT8</accession>
<keyword evidence="5" id="KW-0496">Mitochondrion</keyword>
<dbReference type="Proteomes" id="UP000580250">
    <property type="component" value="Unassembled WGS sequence"/>
</dbReference>
<evidence type="ECO:0000256" key="4">
    <source>
        <dbReference type="ARBA" id="ARBA00022989"/>
    </source>
</evidence>
<evidence type="ECO:0000256" key="7">
    <source>
        <dbReference type="SAM" id="MobiDB-lite"/>
    </source>
</evidence>
<keyword evidence="4 8" id="KW-1133">Transmembrane helix</keyword>
<keyword evidence="2 8" id="KW-0812">Transmembrane</keyword>
<comment type="caution">
    <text evidence="9">The sequence shown here is derived from an EMBL/GenBank/DDBJ whole genome shotgun (WGS) entry which is preliminary data.</text>
</comment>
<proteinExistence type="predicted"/>
<organism evidence="9 10">
    <name type="scientific">Meloidogyne enterolobii</name>
    <name type="common">Root-knot nematode worm</name>
    <name type="synonym">Meloidogyne mayaguensis</name>
    <dbReference type="NCBI Taxonomy" id="390850"/>
    <lineage>
        <taxon>Eukaryota</taxon>
        <taxon>Metazoa</taxon>
        <taxon>Ecdysozoa</taxon>
        <taxon>Nematoda</taxon>
        <taxon>Chromadorea</taxon>
        <taxon>Rhabditida</taxon>
        <taxon>Tylenchina</taxon>
        <taxon>Tylenchomorpha</taxon>
        <taxon>Tylenchoidea</taxon>
        <taxon>Meloidogynidae</taxon>
        <taxon>Meloidogyninae</taxon>
        <taxon>Meloidogyne</taxon>
    </lineage>
</organism>
<feature type="compositionally biased region" description="Basic and acidic residues" evidence="7">
    <location>
        <begin position="116"/>
        <end position="130"/>
    </location>
</feature>
<evidence type="ECO:0000256" key="3">
    <source>
        <dbReference type="ARBA" id="ARBA00022792"/>
    </source>
</evidence>
<gene>
    <name evidence="9" type="ORF">MENT_LOCUS13747</name>
</gene>
<evidence type="ECO:0000256" key="8">
    <source>
        <dbReference type="SAM" id="Phobius"/>
    </source>
</evidence>
<evidence type="ECO:0000256" key="1">
    <source>
        <dbReference type="ARBA" id="ARBA00004273"/>
    </source>
</evidence>
<dbReference type="EMBL" id="CAJEWN010000075">
    <property type="protein sequence ID" value="CAD2159524.1"/>
    <property type="molecule type" value="Genomic_DNA"/>
</dbReference>
<dbReference type="GO" id="GO:0005743">
    <property type="term" value="C:mitochondrial inner membrane"/>
    <property type="evidence" value="ECO:0007669"/>
    <property type="project" value="UniProtKB-SubCell"/>
</dbReference>
<keyword evidence="6 8" id="KW-0472">Membrane</keyword>
<feature type="transmembrane region" description="Helical" evidence="8">
    <location>
        <begin position="26"/>
        <end position="48"/>
    </location>
</feature>
<dbReference type="InterPro" id="IPR037169">
    <property type="entry name" value="Cytochrome_c_oxidase_VIc_sf"/>
</dbReference>
<dbReference type="Pfam" id="PF02937">
    <property type="entry name" value="COX6C"/>
    <property type="match status" value="1"/>
</dbReference>
<dbReference type="OrthoDB" id="10051322at2759"/>
<keyword evidence="3" id="KW-0999">Mitochondrion inner membrane</keyword>
<dbReference type="Gene3D" id="4.10.93.10">
    <property type="entry name" value="Mitochondrial cytochrome c oxidase subunit VIc/VIIs"/>
    <property type="match status" value="1"/>
</dbReference>
<dbReference type="AlphaFoldDB" id="A0A6V7UJT8"/>
<comment type="subcellular location">
    <subcellularLocation>
        <location evidence="1">Mitochondrion inner membrane</location>
    </subcellularLocation>
</comment>
<name>A0A6V7UJT8_MELEN</name>
<evidence type="ECO:0000313" key="9">
    <source>
        <dbReference type="EMBL" id="CAD2159524.1"/>
    </source>
</evidence>
<evidence type="ECO:0000256" key="2">
    <source>
        <dbReference type="ARBA" id="ARBA00022692"/>
    </source>
</evidence>
<evidence type="ECO:0000256" key="5">
    <source>
        <dbReference type="ARBA" id="ARBA00023128"/>
    </source>
</evidence>
<protein>
    <submittedName>
        <fullName evidence="9">Uncharacterized protein</fullName>
    </submittedName>
</protein>
<evidence type="ECO:0000256" key="6">
    <source>
        <dbReference type="ARBA" id="ARBA00023136"/>
    </source>
</evidence>
<reference evidence="9 10" key="1">
    <citation type="submission" date="2020-08" db="EMBL/GenBank/DDBJ databases">
        <authorList>
            <person name="Koutsovoulos G."/>
            <person name="Danchin GJ E."/>
        </authorList>
    </citation>
    <scope>NUCLEOTIDE SEQUENCE [LARGE SCALE GENOMIC DNA]</scope>
</reference>
<feature type="region of interest" description="Disordered" evidence="7">
    <location>
        <begin position="100"/>
        <end position="130"/>
    </location>
</feature>
<evidence type="ECO:0000313" key="10">
    <source>
        <dbReference type="Proteomes" id="UP000580250"/>
    </source>
</evidence>
<dbReference type="InterPro" id="IPR034884">
    <property type="entry name" value="Cytochrome_c_oxidase_VIc/VIIs"/>
</dbReference>